<dbReference type="VEuPathDB" id="AmoebaDB:DDB_G0281965"/>
<dbReference type="GO" id="GO:0019171">
    <property type="term" value="F:(3R)-hydroxyacyl-[acyl-carrier-protein] dehydratase activity"/>
    <property type="evidence" value="ECO:0000318"/>
    <property type="project" value="GO_Central"/>
</dbReference>
<dbReference type="GeneID" id="8623329"/>
<dbReference type="KEGG" id="ddi:DDB_G0281965"/>
<dbReference type="EMBL" id="AAFI02000044">
    <property type="protein sequence ID" value="EAL66404.1"/>
    <property type="molecule type" value="Genomic_DNA"/>
</dbReference>
<organism evidence="2 3">
    <name type="scientific">Dictyostelium discoideum</name>
    <name type="common">Social amoeba</name>
    <dbReference type="NCBI Taxonomy" id="44689"/>
    <lineage>
        <taxon>Eukaryota</taxon>
        <taxon>Amoebozoa</taxon>
        <taxon>Evosea</taxon>
        <taxon>Eumycetozoa</taxon>
        <taxon>Dictyostelia</taxon>
        <taxon>Dictyosteliales</taxon>
        <taxon>Dictyosteliaceae</taxon>
        <taxon>Dictyostelium</taxon>
    </lineage>
</organism>
<dbReference type="eggNOG" id="KOG1206">
    <property type="taxonomic scope" value="Eukaryota"/>
</dbReference>
<dbReference type="PaxDb" id="44689-DDB0205053"/>
<comment type="caution">
    <text evidence="2">The sequence shown here is derived from an EMBL/GenBank/DDBJ whole genome shotgun (WGS) entry which is preliminary data.</text>
</comment>
<dbReference type="AlphaFoldDB" id="Q54T75"/>
<dbReference type="PRO" id="PR:Q54T75"/>
<evidence type="ECO:0000313" key="3">
    <source>
        <dbReference type="Proteomes" id="UP000002195"/>
    </source>
</evidence>
<dbReference type="Gene3D" id="3.10.129.10">
    <property type="entry name" value="Hotdog Thioesterase"/>
    <property type="match status" value="1"/>
</dbReference>
<dbReference type="InParanoid" id="Q54T75"/>
<sequence length="150" mass="16661">MIKIGDIDEFTKKITSNDVKLFSEICGDANPIHLDESYSKKTRYGKCIVHGALVASLIPSVVSKAMPGCIYIHEEVNFTKPTFVNDIVKAETKIIDITGKKITFSTQCTVISNDNDNINNVVIKGTSIIHHPNLISKRIDKITTNINEKE</sequence>
<name>Q54T75_DICDI</name>
<dbReference type="STRING" id="44689.Q54T75"/>
<dbReference type="OMA" id="RTIFHGV"/>
<dbReference type="GO" id="GO:0005739">
    <property type="term" value="C:mitochondrion"/>
    <property type="evidence" value="ECO:0000318"/>
    <property type="project" value="GO_Central"/>
</dbReference>
<dbReference type="FunCoup" id="Q54T75">
    <property type="interactions" value="50"/>
</dbReference>
<protein>
    <recommendedName>
        <fullName evidence="1">MaoC-like domain-containing protein</fullName>
    </recommendedName>
</protein>
<feature type="domain" description="MaoC-like" evidence="1">
    <location>
        <begin position="11"/>
        <end position="105"/>
    </location>
</feature>
<dbReference type="HOGENOM" id="CLU_094876_3_3_1"/>
<dbReference type="InterPro" id="IPR029069">
    <property type="entry name" value="HotDog_dom_sf"/>
</dbReference>
<dbReference type="Pfam" id="PF01575">
    <property type="entry name" value="MaoC_dehydratas"/>
    <property type="match status" value="1"/>
</dbReference>
<dbReference type="SMR" id="Q54T75"/>
<dbReference type="PANTHER" id="PTHR43437">
    <property type="entry name" value="HYDROXYACYL-THIOESTER DEHYDRATASE TYPE 2, MITOCHONDRIAL-RELATED"/>
    <property type="match status" value="1"/>
</dbReference>
<keyword evidence="3" id="KW-1185">Reference proteome</keyword>
<dbReference type="PANTHER" id="PTHR43437:SF3">
    <property type="entry name" value="HYDROXYACYL-THIOESTER DEHYDRATASE TYPE 2, MITOCHONDRIAL"/>
    <property type="match status" value="1"/>
</dbReference>
<dbReference type="RefSeq" id="XP_640376.1">
    <property type="nucleotide sequence ID" value="XM_635284.1"/>
</dbReference>
<evidence type="ECO:0000313" key="2">
    <source>
        <dbReference type="EMBL" id="EAL66404.1"/>
    </source>
</evidence>
<dbReference type="SUPFAM" id="SSF54637">
    <property type="entry name" value="Thioesterase/thiol ester dehydrase-isomerase"/>
    <property type="match status" value="1"/>
</dbReference>
<reference evidence="2 3" key="1">
    <citation type="journal article" date="2005" name="Nature">
        <title>The genome of the social amoeba Dictyostelium discoideum.</title>
        <authorList>
            <consortium name="The Dictyostelium discoideum Sequencing Consortium"/>
            <person name="Eichinger L."/>
            <person name="Pachebat J.A."/>
            <person name="Glockner G."/>
            <person name="Rajandream M.A."/>
            <person name="Sucgang R."/>
            <person name="Berriman M."/>
            <person name="Song J."/>
            <person name="Olsen R."/>
            <person name="Szafranski K."/>
            <person name="Xu Q."/>
            <person name="Tunggal B."/>
            <person name="Kummerfeld S."/>
            <person name="Madera M."/>
            <person name="Konfortov B.A."/>
            <person name="Rivero F."/>
            <person name="Bankier A.T."/>
            <person name="Lehmann R."/>
            <person name="Hamlin N."/>
            <person name="Davies R."/>
            <person name="Gaudet P."/>
            <person name="Fey P."/>
            <person name="Pilcher K."/>
            <person name="Chen G."/>
            <person name="Saunders D."/>
            <person name="Sodergren E."/>
            <person name="Davis P."/>
            <person name="Kerhornou A."/>
            <person name="Nie X."/>
            <person name="Hall N."/>
            <person name="Anjard C."/>
            <person name="Hemphill L."/>
            <person name="Bason N."/>
            <person name="Farbrother P."/>
            <person name="Desany B."/>
            <person name="Just E."/>
            <person name="Morio T."/>
            <person name="Rost R."/>
            <person name="Churcher C."/>
            <person name="Cooper J."/>
            <person name="Haydock S."/>
            <person name="van Driessche N."/>
            <person name="Cronin A."/>
            <person name="Goodhead I."/>
            <person name="Muzny D."/>
            <person name="Mourier T."/>
            <person name="Pain A."/>
            <person name="Lu M."/>
            <person name="Harper D."/>
            <person name="Lindsay R."/>
            <person name="Hauser H."/>
            <person name="James K."/>
            <person name="Quiles M."/>
            <person name="Madan Babu M."/>
            <person name="Saito T."/>
            <person name="Buchrieser C."/>
            <person name="Wardroper A."/>
            <person name="Felder M."/>
            <person name="Thangavelu M."/>
            <person name="Johnson D."/>
            <person name="Knights A."/>
            <person name="Loulseged H."/>
            <person name="Mungall K."/>
            <person name="Oliver K."/>
            <person name="Price C."/>
            <person name="Quail M.A."/>
            <person name="Urushihara H."/>
            <person name="Hernandez J."/>
            <person name="Rabbinowitsch E."/>
            <person name="Steffen D."/>
            <person name="Sanders M."/>
            <person name="Ma J."/>
            <person name="Kohara Y."/>
            <person name="Sharp S."/>
            <person name="Simmonds M."/>
            <person name="Spiegler S."/>
            <person name="Tivey A."/>
            <person name="Sugano S."/>
            <person name="White B."/>
            <person name="Walker D."/>
            <person name="Woodward J."/>
            <person name="Winckler T."/>
            <person name="Tanaka Y."/>
            <person name="Shaulsky G."/>
            <person name="Schleicher M."/>
            <person name="Weinstock G."/>
            <person name="Rosenthal A."/>
            <person name="Cox E.C."/>
            <person name="Chisholm R.L."/>
            <person name="Gibbs R."/>
            <person name="Loomis W.F."/>
            <person name="Platzer M."/>
            <person name="Kay R.R."/>
            <person name="Williams J."/>
            <person name="Dear P.H."/>
            <person name="Noegel A.A."/>
            <person name="Barrell B."/>
            <person name="Kuspa A."/>
        </authorList>
    </citation>
    <scope>NUCLEOTIDE SEQUENCE [LARGE SCALE GENOMIC DNA]</scope>
    <source>
        <strain evidence="2 3">AX4</strain>
    </source>
</reference>
<dbReference type="Proteomes" id="UP000002195">
    <property type="component" value="Unassembled WGS sequence"/>
</dbReference>
<dbReference type="Reactome" id="R-DDI-75105">
    <property type="pathway name" value="Fatty acyl-CoA biosynthesis"/>
</dbReference>
<dbReference type="InterPro" id="IPR050965">
    <property type="entry name" value="UPF0336/Enoyl-CoA_hydratase"/>
</dbReference>
<proteinExistence type="predicted"/>
<dbReference type="InterPro" id="IPR002539">
    <property type="entry name" value="MaoC-like_dom"/>
</dbReference>
<accession>Q54T75</accession>
<gene>
    <name evidence="2" type="ORF">DDB_G0281965</name>
</gene>
<dbReference type="GO" id="GO:0006633">
    <property type="term" value="P:fatty acid biosynthetic process"/>
    <property type="evidence" value="ECO:0000318"/>
    <property type="project" value="GO_Central"/>
</dbReference>
<dbReference type="PhylomeDB" id="Q54T75"/>
<dbReference type="dictyBase" id="DDB_G0281965"/>
<evidence type="ECO:0000259" key="1">
    <source>
        <dbReference type="Pfam" id="PF01575"/>
    </source>
</evidence>
<dbReference type="CDD" id="cd03449">
    <property type="entry name" value="R_hydratase"/>
    <property type="match status" value="1"/>
</dbReference>